<keyword evidence="1" id="KW-1133">Transmembrane helix</keyword>
<sequence>MITESKGVPAVSPRAIAELEPKELRRQLALSSLRALAFFAAVLAVYFIFPDFTGTDLGTWIQLTVGIVLFVVILGWQVKRIRTADIPELRAIEVLAFALALFLVLFAGIYLSLSASDPGNFSEPLSRIGSLYFTVVTFGTVGFGDITPTTDLGRLVASAQVILDLVFIGLIVRVILGASKRTLESRE</sequence>
<keyword evidence="1" id="KW-0812">Transmembrane</keyword>
<keyword evidence="1" id="KW-0472">Membrane</keyword>
<dbReference type="Gene3D" id="1.10.287.70">
    <property type="match status" value="1"/>
</dbReference>
<feature type="transmembrane region" description="Helical" evidence="1">
    <location>
        <begin position="155"/>
        <end position="176"/>
    </location>
</feature>
<gene>
    <name evidence="3" type="ORF">UFOPK3024_00226</name>
</gene>
<evidence type="ECO:0000259" key="2">
    <source>
        <dbReference type="Pfam" id="PF07885"/>
    </source>
</evidence>
<proteinExistence type="predicted"/>
<evidence type="ECO:0000313" key="3">
    <source>
        <dbReference type="EMBL" id="CAB4794426.1"/>
    </source>
</evidence>
<reference evidence="3" key="1">
    <citation type="submission" date="2020-05" db="EMBL/GenBank/DDBJ databases">
        <authorList>
            <person name="Chiriac C."/>
            <person name="Salcher M."/>
            <person name="Ghai R."/>
            <person name="Kavagutti S V."/>
        </authorList>
    </citation>
    <scope>NUCLEOTIDE SEQUENCE</scope>
</reference>
<evidence type="ECO:0000256" key="1">
    <source>
        <dbReference type="SAM" id="Phobius"/>
    </source>
</evidence>
<name>A0A6J6XGT8_9ZZZZ</name>
<dbReference type="Pfam" id="PF07885">
    <property type="entry name" value="Ion_trans_2"/>
    <property type="match status" value="1"/>
</dbReference>
<feature type="transmembrane region" description="Helical" evidence="1">
    <location>
        <begin position="90"/>
        <end position="113"/>
    </location>
</feature>
<dbReference type="AlphaFoldDB" id="A0A6J6XGT8"/>
<feature type="domain" description="Potassium channel" evidence="2">
    <location>
        <begin position="100"/>
        <end position="175"/>
    </location>
</feature>
<feature type="transmembrane region" description="Helical" evidence="1">
    <location>
        <begin position="60"/>
        <end position="78"/>
    </location>
</feature>
<protein>
    <submittedName>
        <fullName evidence="3">Unannotated protein</fullName>
    </submittedName>
</protein>
<dbReference type="EMBL" id="CAFAAK010000026">
    <property type="protein sequence ID" value="CAB4794426.1"/>
    <property type="molecule type" value="Genomic_DNA"/>
</dbReference>
<dbReference type="SUPFAM" id="SSF81324">
    <property type="entry name" value="Voltage-gated potassium channels"/>
    <property type="match status" value="1"/>
</dbReference>
<accession>A0A6J6XGT8</accession>
<feature type="transmembrane region" description="Helical" evidence="1">
    <location>
        <begin position="28"/>
        <end position="48"/>
    </location>
</feature>
<dbReference type="InterPro" id="IPR013099">
    <property type="entry name" value="K_chnl_dom"/>
</dbReference>
<organism evidence="3">
    <name type="scientific">freshwater metagenome</name>
    <dbReference type="NCBI Taxonomy" id="449393"/>
    <lineage>
        <taxon>unclassified sequences</taxon>
        <taxon>metagenomes</taxon>
        <taxon>ecological metagenomes</taxon>
    </lineage>
</organism>